<dbReference type="Proteomes" id="UP001151760">
    <property type="component" value="Unassembled WGS sequence"/>
</dbReference>
<keyword evidence="2" id="KW-1185">Reference proteome</keyword>
<evidence type="ECO:0000313" key="1">
    <source>
        <dbReference type="EMBL" id="GJS79835.1"/>
    </source>
</evidence>
<gene>
    <name evidence="1" type="ORF">Tco_0729716</name>
</gene>
<accession>A0ABQ4YQL3</accession>
<reference evidence="1" key="1">
    <citation type="journal article" date="2022" name="Int. J. Mol. Sci.">
        <title>Draft Genome of Tanacetum Coccineum: Genomic Comparison of Closely Related Tanacetum-Family Plants.</title>
        <authorList>
            <person name="Yamashiro T."/>
            <person name="Shiraishi A."/>
            <person name="Nakayama K."/>
            <person name="Satake H."/>
        </authorList>
    </citation>
    <scope>NUCLEOTIDE SEQUENCE</scope>
</reference>
<name>A0ABQ4YQL3_9ASTR</name>
<organism evidence="1 2">
    <name type="scientific">Tanacetum coccineum</name>
    <dbReference type="NCBI Taxonomy" id="301880"/>
    <lineage>
        <taxon>Eukaryota</taxon>
        <taxon>Viridiplantae</taxon>
        <taxon>Streptophyta</taxon>
        <taxon>Embryophyta</taxon>
        <taxon>Tracheophyta</taxon>
        <taxon>Spermatophyta</taxon>
        <taxon>Magnoliopsida</taxon>
        <taxon>eudicotyledons</taxon>
        <taxon>Gunneridae</taxon>
        <taxon>Pentapetalae</taxon>
        <taxon>asterids</taxon>
        <taxon>campanulids</taxon>
        <taxon>Asterales</taxon>
        <taxon>Asteraceae</taxon>
        <taxon>Asteroideae</taxon>
        <taxon>Anthemideae</taxon>
        <taxon>Anthemidinae</taxon>
        <taxon>Tanacetum</taxon>
    </lineage>
</organism>
<dbReference type="EMBL" id="BQNB010010626">
    <property type="protein sequence ID" value="GJS79835.1"/>
    <property type="molecule type" value="Genomic_DNA"/>
</dbReference>
<protein>
    <submittedName>
        <fullName evidence="1">Uncharacterized protein</fullName>
    </submittedName>
</protein>
<reference evidence="1" key="2">
    <citation type="submission" date="2022-01" db="EMBL/GenBank/DDBJ databases">
        <authorList>
            <person name="Yamashiro T."/>
            <person name="Shiraishi A."/>
            <person name="Satake H."/>
            <person name="Nakayama K."/>
        </authorList>
    </citation>
    <scope>NUCLEOTIDE SEQUENCE</scope>
</reference>
<comment type="caution">
    <text evidence="1">The sequence shown here is derived from an EMBL/GenBank/DDBJ whole genome shotgun (WGS) entry which is preliminary data.</text>
</comment>
<proteinExistence type="predicted"/>
<evidence type="ECO:0000313" key="2">
    <source>
        <dbReference type="Proteomes" id="UP001151760"/>
    </source>
</evidence>
<sequence>MLTMEKNMIVVGADNRPPMCDKTQYSSWASRMLLYIKGKEHGKLLYDSVINGPFKYEIVTKPETQTTPTTVRDRTYDELTNAEKIREACDIKETNIVLQGLPQDIYSLERESKLNDEFDTFTSVLERQFNLSTRQWLSLTHNLLLDILQPITSFEPRLTQGIRQSSKMEELQYRQFRGDRLRGQEKVVHCYNYQEEGRMARQCTKPKKIRNSAWFKEKMLLAEALESKVVLDEEQMAFLTDNGDTVTTGQVYQELATTAAF</sequence>